<keyword evidence="3" id="KW-1185">Reference proteome</keyword>
<dbReference type="Gramene" id="TuG1812G0300005368.01.T01">
    <property type="protein sequence ID" value="TuG1812G0300005368.01.T01"/>
    <property type="gene ID" value="TuG1812G0300005368.01"/>
</dbReference>
<reference evidence="3" key="1">
    <citation type="journal article" date="2013" name="Nature">
        <title>Draft genome of the wheat A-genome progenitor Triticum urartu.</title>
        <authorList>
            <person name="Ling H.Q."/>
            <person name="Zhao S."/>
            <person name="Liu D."/>
            <person name="Wang J."/>
            <person name="Sun H."/>
            <person name="Zhang C."/>
            <person name="Fan H."/>
            <person name="Li D."/>
            <person name="Dong L."/>
            <person name="Tao Y."/>
            <person name="Gao C."/>
            <person name="Wu H."/>
            <person name="Li Y."/>
            <person name="Cui Y."/>
            <person name="Guo X."/>
            <person name="Zheng S."/>
            <person name="Wang B."/>
            <person name="Yu K."/>
            <person name="Liang Q."/>
            <person name="Yang W."/>
            <person name="Lou X."/>
            <person name="Chen J."/>
            <person name="Feng M."/>
            <person name="Jian J."/>
            <person name="Zhang X."/>
            <person name="Luo G."/>
            <person name="Jiang Y."/>
            <person name="Liu J."/>
            <person name="Wang Z."/>
            <person name="Sha Y."/>
            <person name="Zhang B."/>
            <person name="Wu H."/>
            <person name="Tang D."/>
            <person name="Shen Q."/>
            <person name="Xue P."/>
            <person name="Zou S."/>
            <person name="Wang X."/>
            <person name="Liu X."/>
            <person name="Wang F."/>
            <person name="Yang Y."/>
            <person name="An X."/>
            <person name="Dong Z."/>
            <person name="Zhang K."/>
            <person name="Zhang X."/>
            <person name="Luo M.C."/>
            <person name="Dvorak J."/>
            <person name="Tong Y."/>
            <person name="Wang J."/>
            <person name="Yang H."/>
            <person name="Li Z."/>
            <person name="Wang D."/>
            <person name="Zhang A."/>
            <person name="Wang J."/>
        </authorList>
    </citation>
    <scope>NUCLEOTIDE SEQUENCE</scope>
    <source>
        <strain evidence="3">cv. G1812</strain>
    </source>
</reference>
<dbReference type="Gene3D" id="1.10.510.10">
    <property type="entry name" value="Transferase(Phosphotransferase) domain 1"/>
    <property type="match status" value="1"/>
</dbReference>
<dbReference type="GO" id="GO:0005524">
    <property type="term" value="F:ATP binding"/>
    <property type="evidence" value="ECO:0007669"/>
    <property type="project" value="InterPro"/>
</dbReference>
<protein>
    <recommendedName>
        <fullName evidence="1">Protein kinase domain-containing protein</fullName>
    </recommendedName>
</protein>
<organism evidence="2 3">
    <name type="scientific">Triticum urartu</name>
    <name type="common">Red wild einkorn</name>
    <name type="synonym">Crithodium urartu</name>
    <dbReference type="NCBI Taxonomy" id="4572"/>
    <lineage>
        <taxon>Eukaryota</taxon>
        <taxon>Viridiplantae</taxon>
        <taxon>Streptophyta</taxon>
        <taxon>Embryophyta</taxon>
        <taxon>Tracheophyta</taxon>
        <taxon>Spermatophyta</taxon>
        <taxon>Magnoliopsida</taxon>
        <taxon>Liliopsida</taxon>
        <taxon>Poales</taxon>
        <taxon>Poaceae</taxon>
        <taxon>BOP clade</taxon>
        <taxon>Pooideae</taxon>
        <taxon>Triticodae</taxon>
        <taxon>Triticeae</taxon>
        <taxon>Triticinae</taxon>
        <taxon>Triticum</taxon>
    </lineage>
</organism>
<dbReference type="InterPro" id="IPR011009">
    <property type="entry name" value="Kinase-like_dom_sf"/>
</dbReference>
<dbReference type="Pfam" id="PF07714">
    <property type="entry name" value="PK_Tyr_Ser-Thr"/>
    <property type="match status" value="1"/>
</dbReference>
<dbReference type="PANTHER" id="PTHR27006">
    <property type="entry name" value="PROMASTIGOTE SURFACE ANTIGEN PROTEIN PSA"/>
    <property type="match status" value="1"/>
</dbReference>
<evidence type="ECO:0000313" key="2">
    <source>
        <dbReference type="EnsemblPlants" id="TuG1812G0300005368.01.T01"/>
    </source>
</evidence>
<evidence type="ECO:0000259" key="1">
    <source>
        <dbReference type="PROSITE" id="PS50011"/>
    </source>
</evidence>
<dbReference type="InterPro" id="IPR000719">
    <property type="entry name" value="Prot_kinase_dom"/>
</dbReference>
<proteinExistence type="predicted"/>
<sequence>MNPKISDFGLAKNFSSNDTQGNTNRVVGTYGYMSPEYAYKEIYSIKSDVFSFGVLLLEILSGKRNSGFHKSEDFINLLGYSWQLWECGRYLELLEASIVMEIHPAEARRFIHIVLMCVQENADDRLTTSNVVAMLNNENVILPDPNHPAYFSLRVPNIHESATAVVPCSNNDVNITEQPDGR</sequence>
<dbReference type="GO" id="GO:0004672">
    <property type="term" value="F:protein kinase activity"/>
    <property type="evidence" value="ECO:0007669"/>
    <property type="project" value="InterPro"/>
</dbReference>
<dbReference type="Proteomes" id="UP000015106">
    <property type="component" value="Chromosome 3"/>
</dbReference>
<name>A0A8R7U123_TRIUA</name>
<feature type="domain" description="Protein kinase" evidence="1">
    <location>
        <begin position="1"/>
        <end position="150"/>
    </location>
</feature>
<accession>A0A8R7U123</accession>
<evidence type="ECO:0000313" key="3">
    <source>
        <dbReference type="Proteomes" id="UP000015106"/>
    </source>
</evidence>
<dbReference type="SUPFAM" id="SSF56112">
    <property type="entry name" value="Protein kinase-like (PK-like)"/>
    <property type="match status" value="1"/>
</dbReference>
<dbReference type="EnsemblPlants" id="TuG1812G0300005368.01.T01">
    <property type="protein sequence ID" value="TuG1812G0300005368.01.T01"/>
    <property type="gene ID" value="TuG1812G0300005368.01"/>
</dbReference>
<reference evidence="2" key="3">
    <citation type="submission" date="2022-06" db="UniProtKB">
        <authorList>
            <consortium name="EnsemblPlants"/>
        </authorList>
    </citation>
    <scope>IDENTIFICATION</scope>
</reference>
<dbReference type="PANTHER" id="PTHR27006:SF581">
    <property type="entry name" value="CYSTEINE-RICH RECEPTOR-LIKE PROTEIN KINASE 10"/>
    <property type="match status" value="1"/>
</dbReference>
<dbReference type="InterPro" id="IPR001245">
    <property type="entry name" value="Ser-Thr/Tyr_kinase_cat_dom"/>
</dbReference>
<dbReference type="PROSITE" id="PS50011">
    <property type="entry name" value="PROTEIN_KINASE_DOM"/>
    <property type="match status" value="1"/>
</dbReference>
<reference evidence="2" key="2">
    <citation type="submission" date="2018-03" db="EMBL/GenBank/DDBJ databases">
        <title>The Triticum urartu genome reveals the dynamic nature of wheat genome evolution.</title>
        <authorList>
            <person name="Ling H."/>
            <person name="Ma B."/>
            <person name="Shi X."/>
            <person name="Liu H."/>
            <person name="Dong L."/>
            <person name="Sun H."/>
            <person name="Cao Y."/>
            <person name="Gao Q."/>
            <person name="Zheng S."/>
            <person name="Li Y."/>
            <person name="Yu Y."/>
            <person name="Du H."/>
            <person name="Qi M."/>
            <person name="Li Y."/>
            <person name="Yu H."/>
            <person name="Cui Y."/>
            <person name="Wang N."/>
            <person name="Chen C."/>
            <person name="Wu H."/>
            <person name="Zhao Y."/>
            <person name="Zhang J."/>
            <person name="Li Y."/>
            <person name="Zhou W."/>
            <person name="Zhang B."/>
            <person name="Hu W."/>
            <person name="Eijk M."/>
            <person name="Tang J."/>
            <person name="Witsenboer H."/>
            <person name="Zhao S."/>
            <person name="Li Z."/>
            <person name="Zhang A."/>
            <person name="Wang D."/>
            <person name="Liang C."/>
        </authorList>
    </citation>
    <scope>NUCLEOTIDE SEQUENCE [LARGE SCALE GENOMIC DNA]</scope>
    <source>
        <strain evidence="2">cv. G1812</strain>
    </source>
</reference>
<dbReference type="AlphaFoldDB" id="A0A8R7U123"/>